<comment type="catalytic activity">
    <reaction evidence="1">
        <text>ATP-independent breakage of single-stranded DNA, followed by passage and rejoining.</text>
        <dbReference type="EC" id="5.6.2.1"/>
    </reaction>
</comment>
<gene>
    <name evidence="13" type="primary">topA</name>
    <name evidence="13" type="ORF">FXF03_01805</name>
</gene>
<dbReference type="Gene3D" id="1.10.290.10">
    <property type="entry name" value="Topoisomerase I, domain 4"/>
    <property type="match status" value="1"/>
</dbReference>
<dbReference type="Proteomes" id="UP000323819">
    <property type="component" value="Unassembled WGS sequence"/>
</dbReference>
<evidence type="ECO:0000256" key="9">
    <source>
        <dbReference type="ARBA" id="ARBA00032235"/>
    </source>
</evidence>
<keyword evidence="5" id="KW-0238">DNA-binding</keyword>
<keyword evidence="6" id="KW-0413">Isomerase</keyword>
<reference evidence="13 14" key="1">
    <citation type="submission" date="2019-06" db="EMBL/GenBank/DDBJ databases">
        <title>Vibrio cholerae phylogeny based on whole-genome sequencing reveals genetic diversity and population strucutre.</title>
        <authorList>
            <person name="Zhiqiu Y."/>
            <person name="Bin L."/>
            <person name="Lingyan J."/>
        </authorList>
    </citation>
    <scope>NUCLEOTIDE SEQUENCE [LARGE SCALE GENOMIC DNA]</scope>
    <source>
        <strain evidence="13 14">N2814</strain>
    </source>
</reference>
<comment type="caution">
    <text evidence="13">The sequence shown here is derived from an EMBL/GenBank/DDBJ whole genome shotgun (WGS) entry which is preliminary data.</text>
</comment>
<feature type="domain" description="Toprim" evidence="11">
    <location>
        <begin position="4"/>
        <end position="108"/>
    </location>
</feature>
<dbReference type="InterPro" id="IPR003601">
    <property type="entry name" value="Topo_IA_2"/>
</dbReference>
<evidence type="ECO:0000256" key="4">
    <source>
        <dbReference type="ARBA" id="ARBA00023029"/>
    </source>
</evidence>
<dbReference type="GO" id="GO:0003917">
    <property type="term" value="F:DNA topoisomerase type I (single strand cut, ATP-independent) activity"/>
    <property type="evidence" value="ECO:0007669"/>
    <property type="project" value="UniProtKB-EC"/>
</dbReference>
<dbReference type="InterPro" id="IPR000380">
    <property type="entry name" value="Topo_IA"/>
</dbReference>
<dbReference type="InterPro" id="IPR013826">
    <property type="entry name" value="Topo_IA_cen_sub3"/>
</dbReference>
<evidence type="ECO:0000256" key="2">
    <source>
        <dbReference type="ARBA" id="ARBA00009446"/>
    </source>
</evidence>
<dbReference type="SMART" id="SM00437">
    <property type="entry name" value="TOP1Ac"/>
    <property type="match status" value="1"/>
</dbReference>
<dbReference type="InterPro" id="IPR006171">
    <property type="entry name" value="TOPRIM_dom"/>
</dbReference>
<dbReference type="PRINTS" id="PR00417">
    <property type="entry name" value="PRTPISMRASEI"/>
</dbReference>
<dbReference type="EC" id="5.6.2.1" evidence="3"/>
<dbReference type="Gene3D" id="1.10.460.10">
    <property type="entry name" value="Topoisomerase I, domain 2"/>
    <property type="match status" value="1"/>
</dbReference>
<evidence type="ECO:0000256" key="8">
    <source>
        <dbReference type="ARBA" id="ARBA00031985"/>
    </source>
</evidence>
<dbReference type="Pfam" id="PF01751">
    <property type="entry name" value="Toprim"/>
    <property type="match status" value="1"/>
</dbReference>
<dbReference type="InterPro" id="IPR003602">
    <property type="entry name" value="Topo_IA_DNA-bd_dom"/>
</dbReference>
<evidence type="ECO:0000259" key="11">
    <source>
        <dbReference type="PROSITE" id="PS50880"/>
    </source>
</evidence>
<dbReference type="Gene3D" id="3.40.50.140">
    <property type="match status" value="1"/>
</dbReference>
<dbReference type="SMART" id="SM00493">
    <property type="entry name" value="TOPRIM"/>
    <property type="match status" value="1"/>
</dbReference>
<dbReference type="InterPro" id="IPR013497">
    <property type="entry name" value="Topo_IA_cen"/>
</dbReference>
<dbReference type="InterPro" id="IPR013824">
    <property type="entry name" value="Topo_IA_cen_sub1"/>
</dbReference>
<comment type="similarity">
    <text evidence="2">Belongs to the type IA topoisomerase family.</text>
</comment>
<dbReference type="RefSeq" id="WP_148521490.1">
    <property type="nucleotide sequence ID" value="NZ_VSIJ01000005.1"/>
</dbReference>
<dbReference type="PROSITE" id="PS52039">
    <property type="entry name" value="TOPO_IA_2"/>
    <property type="match status" value="1"/>
</dbReference>
<protein>
    <recommendedName>
        <fullName evidence="3">DNA topoisomerase</fullName>
        <ecNumber evidence="3">5.6.2.1</ecNumber>
    </recommendedName>
    <alternativeName>
        <fullName evidence="10">Omega-protein</fullName>
    </alternativeName>
    <alternativeName>
        <fullName evidence="9">Relaxing enzyme</fullName>
    </alternativeName>
    <alternativeName>
        <fullName evidence="7">Swivelase</fullName>
    </alternativeName>
    <alternativeName>
        <fullName evidence="8">Untwisting enzyme</fullName>
    </alternativeName>
</protein>
<feature type="domain" description="Topo IA-type catalytic" evidence="12">
    <location>
        <begin position="123"/>
        <end position="564"/>
    </location>
</feature>
<dbReference type="GO" id="GO:0003677">
    <property type="term" value="F:DNA binding"/>
    <property type="evidence" value="ECO:0007669"/>
    <property type="project" value="UniProtKB-KW"/>
</dbReference>
<name>A0ABD7SR69_VIBCL</name>
<keyword evidence="4" id="KW-0799">Topoisomerase</keyword>
<dbReference type="Gene3D" id="2.70.20.10">
    <property type="entry name" value="Topoisomerase I, domain 3"/>
    <property type="match status" value="1"/>
</dbReference>
<evidence type="ECO:0000256" key="3">
    <source>
        <dbReference type="ARBA" id="ARBA00012891"/>
    </source>
</evidence>
<evidence type="ECO:0000256" key="10">
    <source>
        <dbReference type="ARBA" id="ARBA00032877"/>
    </source>
</evidence>
<dbReference type="CDD" id="cd00186">
    <property type="entry name" value="TOP1Ac"/>
    <property type="match status" value="1"/>
</dbReference>
<dbReference type="Pfam" id="PF01131">
    <property type="entry name" value="Topoisom_bac"/>
    <property type="match status" value="1"/>
</dbReference>
<dbReference type="PANTHER" id="PTHR42785">
    <property type="entry name" value="DNA TOPOISOMERASE, TYPE IA, CORE"/>
    <property type="match status" value="1"/>
</dbReference>
<evidence type="ECO:0000256" key="6">
    <source>
        <dbReference type="ARBA" id="ARBA00023235"/>
    </source>
</evidence>
<accession>A0ABD7SR69</accession>
<proteinExistence type="inferred from homology"/>
<evidence type="ECO:0000259" key="12">
    <source>
        <dbReference type="PROSITE" id="PS52039"/>
    </source>
</evidence>
<dbReference type="InterPro" id="IPR013825">
    <property type="entry name" value="Topo_IA_cen_sub2"/>
</dbReference>
<sequence>MDGNLLIIVESPSKIKTLKKYIPNAVFDASIGHVCDLPSTSMGLTDDLKPIYETTKPDVIAKIKAKMPGRTVVLMTDLDREGEAISYHLQRLLGLGDNYIRVVSQALTKPELEKAFKKARKIDMNMVAAQECRRVADRLIGYRVSNYTRNLLDAPSAGRVQSVALKLLVEREKLIAAFNKTPYLELECTHMNESTNELWTSSLDIESIVSSGKFKDFLSPEVPNKSDKDRKVVNVPFMQAIQKNVFAIGELFVHSSDTSNYKTKAPAPFTSSKLIQAASTQLGFATETTMNIAQKLFEKGIITYHRSDSTYIEPDSILQIRNFIDNWQNEHNLTGYLPSSQNFHSQSEHAQAGHEAVRPTDLYRSTNDMNDQERALYLLIHSQTIASQMAEAEFQKVSMVLDTGISVRNHPLRFVASGRTRLFDGWQSFVKPESKNEELIPNLNHGDKVRINNMQLKRKFTKAPSRYTEAKLIDEIDKRGIGRPSTYASIIKTLINRKYAKRNNEYIECTHHGIKLVDALDGHFSFMDYSYTANSELEFDNVAHGKMNYDQVVHKLNYDLDSEINNFVAALGTKISFSDCPSCQNKTLIKRKAEIPYFQCISESCNKRFSIKNGILAEFQQAEESDITCPKCKKLKLKISRKDSIYCYCTKQCGYVSEATENEGKLELQTSDSNEHCPICLKQNLRRIKSSSDDSYYWLCTNCKNSYGDTNGAPNIKGIFKCPNCKNGKLILSSKKEWFYCTNNKTGTCNTFLKNNGEKPELPENGEIDPKATKHKCPNCEHLLIYRPMNDNFMCENFKNCRTVFSNKEGMPNYDELKLKQRKPFI</sequence>
<evidence type="ECO:0000313" key="13">
    <source>
        <dbReference type="EMBL" id="TXX67334.1"/>
    </source>
</evidence>
<dbReference type="InterPro" id="IPR023405">
    <property type="entry name" value="Topo_IA_core_domain"/>
</dbReference>
<evidence type="ECO:0000256" key="5">
    <source>
        <dbReference type="ARBA" id="ARBA00023125"/>
    </source>
</evidence>
<dbReference type="AlphaFoldDB" id="A0ABD7SR69"/>
<dbReference type="PROSITE" id="PS50880">
    <property type="entry name" value="TOPRIM"/>
    <property type="match status" value="1"/>
</dbReference>
<evidence type="ECO:0000313" key="14">
    <source>
        <dbReference type="Proteomes" id="UP000323819"/>
    </source>
</evidence>
<dbReference type="PANTHER" id="PTHR42785:SF1">
    <property type="entry name" value="DNA TOPOISOMERASE"/>
    <property type="match status" value="1"/>
</dbReference>
<evidence type="ECO:0000256" key="1">
    <source>
        <dbReference type="ARBA" id="ARBA00000213"/>
    </source>
</evidence>
<organism evidence="13 14">
    <name type="scientific">Vibrio cholerae</name>
    <dbReference type="NCBI Taxonomy" id="666"/>
    <lineage>
        <taxon>Bacteria</taxon>
        <taxon>Pseudomonadati</taxon>
        <taxon>Pseudomonadota</taxon>
        <taxon>Gammaproteobacteria</taxon>
        <taxon>Vibrionales</taxon>
        <taxon>Vibrionaceae</taxon>
        <taxon>Vibrio</taxon>
    </lineage>
</organism>
<dbReference type="EMBL" id="VSIJ01000005">
    <property type="protein sequence ID" value="TXX67334.1"/>
    <property type="molecule type" value="Genomic_DNA"/>
</dbReference>
<dbReference type="SMART" id="SM00436">
    <property type="entry name" value="TOP1Bc"/>
    <property type="match status" value="1"/>
</dbReference>
<evidence type="ECO:0000256" key="7">
    <source>
        <dbReference type="ARBA" id="ARBA00030003"/>
    </source>
</evidence>
<dbReference type="SUPFAM" id="SSF56712">
    <property type="entry name" value="Prokaryotic type I DNA topoisomerase"/>
    <property type="match status" value="1"/>
</dbReference>